<gene>
    <name evidence="5" type="ORF">BTO14_03355</name>
</gene>
<keyword evidence="6" id="KW-1185">Reference proteome</keyword>
<dbReference type="Gene3D" id="3.40.50.10790">
    <property type="entry name" value="S-adenosyl-l-methionine hydroxide adenosyltransferase, N-terminal"/>
    <property type="match status" value="1"/>
</dbReference>
<dbReference type="InterPro" id="IPR002747">
    <property type="entry name" value="SAM_OH_AdoTrfase"/>
</dbReference>
<dbReference type="InterPro" id="IPR046470">
    <property type="entry name" value="SAM_HAT_C"/>
</dbReference>
<dbReference type="Pfam" id="PF01887">
    <property type="entry name" value="SAM_HAT_N"/>
    <property type="match status" value="1"/>
</dbReference>
<evidence type="ECO:0000313" key="6">
    <source>
        <dbReference type="Proteomes" id="UP000247345"/>
    </source>
</evidence>
<dbReference type="Proteomes" id="UP000247345">
    <property type="component" value="Unassembled WGS sequence"/>
</dbReference>
<comment type="caution">
    <text evidence="5">The sequence shown here is derived from an EMBL/GenBank/DDBJ whole genome shotgun (WGS) entry which is preliminary data.</text>
</comment>
<sequence length="286" mass="31838">MSIITLTTDFGTKDHFVGAVKGAIYSELPDAKIVDITHEISPFNITETAYILKNSYKSFPDGTIHIVGVDSELSNDNKHITIELDNHFFVCPDNGLISMIASEINPTKIVEINIHDRIESSFPVLDVFVQVACFIARGGNLTVIGKEIKDYKKLIEIQPKVNQEKNKIIGGVVYIDNYGNVISNISKKMFNSIGRGRRFKVSASRYFFTKIFAKYNEVTGDNAHDSIQYDGSRLAIFNSAGYLEIAIYRSNLETVGGASTLLGLNYRDSITIDFINDSQPDFSPLT</sequence>
<proteinExistence type="inferred from homology"/>
<evidence type="ECO:0000256" key="2">
    <source>
        <dbReference type="ARBA" id="ARBA00024035"/>
    </source>
</evidence>
<keyword evidence="1" id="KW-0949">S-adenosyl-L-methionine</keyword>
<dbReference type="OrthoDB" id="9792195at2"/>
<comment type="similarity">
    <text evidence="2">Belongs to the SAM hydrolase / SAM-dependent halogenase family.</text>
</comment>
<dbReference type="AlphaFoldDB" id="A0A2P6CBQ1"/>
<dbReference type="InterPro" id="IPR023227">
    <property type="entry name" value="SAM_OH_AdoTrfase_C_sf"/>
</dbReference>
<dbReference type="Pfam" id="PF20257">
    <property type="entry name" value="SAM_HAT_C"/>
    <property type="match status" value="1"/>
</dbReference>
<accession>A0A2P6CBQ1</accession>
<name>A0A2P6CBQ1_9FLAO</name>
<reference evidence="5 6" key="1">
    <citation type="submission" date="2016-12" db="EMBL/GenBank/DDBJ databases">
        <title>Trade-off between light-utilization and light-protection in marine flavobacteria.</title>
        <authorList>
            <person name="Kumagai Y."/>
            <person name="Yoshizawa S."/>
            <person name="Kogure K."/>
            <person name="Iwasaki W."/>
        </authorList>
    </citation>
    <scope>NUCLEOTIDE SEQUENCE [LARGE SCALE GENOMIC DNA]</scope>
    <source>
        <strain evidence="5 6">KCTC 12100</strain>
    </source>
</reference>
<organism evidence="5 6">
    <name type="scientific">Polaribacter butkevichii</name>
    <dbReference type="NCBI Taxonomy" id="218490"/>
    <lineage>
        <taxon>Bacteria</taxon>
        <taxon>Pseudomonadati</taxon>
        <taxon>Bacteroidota</taxon>
        <taxon>Flavobacteriia</taxon>
        <taxon>Flavobacteriales</taxon>
        <taxon>Flavobacteriaceae</taxon>
    </lineage>
</organism>
<dbReference type="PIRSF" id="PIRSF006779">
    <property type="entry name" value="UCP006779"/>
    <property type="match status" value="1"/>
</dbReference>
<evidence type="ECO:0000313" key="5">
    <source>
        <dbReference type="EMBL" id="PQJ72344.1"/>
    </source>
</evidence>
<dbReference type="PANTHER" id="PTHR35092">
    <property type="entry name" value="CHLORINASE MJ1651"/>
    <property type="match status" value="1"/>
</dbReference>
<dbReference type="InterPro" id="IPR023228">
    <property type="entry name" value="SAM_OH_AdoTrfase_N_sf"/>
</dbReference>
<protein>
    <recommendedName>
        <fullName evidence="7">S-adenosyl-l-methionine hydroxide adenosyltransferase</fullName>
    </recommendedName>
</protein>
<evidence type="ECO:0000259" key="4">
    <source>
        <dbReference type="Pfam" id="PF20257"/>
    </source>
</evidence>
<dbReference type="SUPFAM" id="SSF102522">
    <property type="entry name" value="Bacterial fluorinating enzyme, N-terminal domain"/>
    <property type="match status" value="1"/>
</dbReference>
<dbReference type="EMBL" id="MSCK01000001">
    <property type="protein sequence ID" value="PQJ72344.1"/>
    <property type="molecule type" value="Genomic_DNA"/>
</dbReference>
<feature type="domain" description="S-adenosyl-l-methionine hydroxide adenosyltransferase C-terminal" evidence="4">
    <location>
        <begin position="170"/>
        <end position="270"/>
    </location>
</feature>
<dbReference type="SUPFAM" id="SSF101852">
    <property type="entry name" value="Bacterial fluorinating enzyme, C-terminal domain"/>
    <property type="match status" value="1"/>
</dbReference>
<dbReference type="InterPro" id="IPR046469">
    <property type="entry name" value="SAM_HAT_N"/>
</dbReference>
<evidence type="ECO:0008006" key="7">
    <source>
        <dbReference type="Google" id="ProtNLM"/>
    </source>
</evidence>
<dbReference type="PANTHER" id="PTHR35092:SF1">
    <property type="entry name" value="CHLORINASE MJ1651"/>
    <property type="match status" value="1"/>
</dbReference>
<evidence type="ECO:0000259" key="3">
    <source>
        <dbReference type="Pfam" id="PF01887"/>
    </source>
</evidence>
<feature type="domain" description="S-adenosyl-l-methionine hydroxide adenosyltransferase N-terminal" evidence="3">
    <location>
        <begin position="4"/>
        <end position="145"/>
    </location>
</feature>
<evidence type="ECO:0000256" key="1">
    <source>
        <dbReference type="ARBA" id="ARBA00022691"/>
    </source>
</evidence>
<dbReference type="RefSeq" id="WP_105048007.1">
    <property type="nucleotide sequence ID" value="NZ_CP150661.1"/>
</dbReference>
<dbReference type="Gene3D" id="2.40.30.90">
    <property type="entry name" value="Bacterial fluorinating enzyme like"/>
    <property type="match status" value="1"/>
</dbReference>